<feature type="region of interest" description="Disordered" evidence="1">
    <location>
        <begin position="62"/>
        <end position="81"/>
    </location>
</feature>
<evidence type="ECO:0000313" key="2">
    <source>
        <dbReference type="EMBL" id="EFH11746.1"/>
    </source>
</evidence>
<protein>
    <submittedName>
        <fullName evidence="2">Uncharacterized protein</fullName>
    </submittedName>
</protein>
<dbReference type="Proteomes" id="UP000005324">
    <property type="component" value="Unassembled WGS sequence"/>
</dbReference>
<organism evidence="2 3">
    <name type="scientific">Pseudoroseomonas cervicalis ATCC 49957</name>
    <dbReference type="NCBI Taxonomy" id="525371"/>
    <lineage>
        <taxon>Bacteria</taxon>
        <taxon>Pseudomonadati</taxon>
        <taxon>Pseudomonadota</taxon>
        <taxon>Alphaproteobacteria</taxon>
        <taxon>Acetobacterales</taxon>
        <taxon>Roseomonadaceae</taxon>
        <taxon>Roseomonas</taxon>
    </lineage>
</organism>
<evidence type="ECO:0000313" key="3">
    <source>
        <dbReference type="Proteomes" id="UP000005324"/>
    </source>
</evidence>
<keyword evidence="3" id="KW-1185">Reference proteome</keyword>
<sequence length="81" mass="9109">MRRGERRHGHGNRIGARRMRCRPLFLRSLRQGGRRLSCFTFKNKEMGRRGAGFLLIGPGAAPQPWPCGARPGPGRSARQRA</sequence>
<accession>D5RLS9</accession>
<reference evidence="2 3" key="1">
    <citation type="submission" date="2010-04" db="EMBL/GenBank/DDBJ databases">
        <authorList>
            <person name="Qin X."/>
            <person name="Bachman B."/>
            <person name="Battles P."/>
            <person name="Bell A."/>
            <person name="Bess C."/>
            <person name="Bickham C."/>
            <person name="Chaboub L."/>
            <person name="Chen D."/>
            <person name="Coyle M."/>
            <person name="Deiros D.R."/>
            <person name="Dinh H."/>
            <person name="Forbes L."/>
            <person name="Fowler G."/>
            <person name="Francisco L."/>
            <person name="Fu Q."/>
            <person name="Gubbala S."/>
            <person name="Hale W."/>
            <person name="Han Y."/>
            <person name="Hemphill L."/>
            <person name="Highlander S.K."/>
            <person name="Hirani K."/>
            <person name="Hogues M."/>
            <person name="Jackson L."/>
            <person name="Jakkamsetti A."/>
            <person name="Javaid M."/>
            <person name="Jiang H."/>
            <person name="Korchina V."/>
            <person name="Kovar C."/>
            <person name="Lara F."/>
            <person name="Lee S."/>
            <person name="Mata R."/>
            <person name="Mathew T."/>
            <person name="Moen C."/>
            <person name="Morales K."/>
            <person name="Munidasa M."/>
            <person name="Nazareth L."/>
            <person name="Ngo R."/>
            <person name="Nguyen L."/>
            <person name="Okwuonu G."/>
            <person name="Ongeri F."/>
            <person name="Patil S."/>
            <person name="Petrosino J."/>
            <person name="Pham C."/>
            <person name="Pham P."/>
            <person name="Pu L.-L."/>
            <person name="Puazo M."/>
            <person name="Raj R."/>
            <person name="Reid J."/>
            <person name="Rouhana J."/>
            <person name="Saada N."/>
            <person name="Shang Y."/>
            <person name="Simmons D."/>
            <person name="Thornton R."/>
            <person name="Warren J."/>
            <person name="Weissenberger G."/>
            <person name="Zhang J."/>
            <person name="Zhang L."/>
            <person name="Zhou C."/>
            <person name="Zhu D."/>
            <person name="Muzny D."/>
            <person name="Worley K."/>
            <person name="Gibbs R."/>
        </authorList>
    </citation>
    <scope>NUCLEOTIDE SEQUENCE [LARGE SCALE GENOMIC DNA]</scope>
    <source>
        <strain evidence="2 3">ATCC 49957</strain>
    </source>
</reference>
<gene>
    <name evidence="2" type="ORF">HMPREF0731_2040</name>
</gene>
<feature type="non-terminal residue" evidence="2">
    <location>
        <position position="81"/>
    </location>
</feature>
<evidence type="ECO:0000256" key="1">
    <source>
        <dbReference type="SAM" id="MobiDB-lite"/>
    </source>
</evidence>
<dbReference type="EMBL" id="ADVL01000325">
    <property type="protein sequence ID" value="EFH11746.1"/>
    <property type="molecule type" value="Genomic_DNA"/>
</dbReference>
<name>D5RLS9_9PROT</name>
<dbReference type="HOGENOM" id="CLU_2579690_0_0_5"/>
<comment type="caution">
    <text evidence="2">The sequence shown here is derived from an EMBL/GenBank/DDBJ whole genome shotgun (WGS) entry which is preliminary data.</text>
</comment>
<proteinExistence type="predicted"/>
<dbReference type="AlphaFoldDB" id="D5RLS9"/>